<dbReference type="Gene3D" id="2.80.10.50">
    <property type="match status" value="1"/>
</dbReference>
<evidence type="ECO:0000313" key="3">
    <source>
        <dbReference type="EMBL" id="MBP2358032.1"/>
    </source>
</evidence>
<dbReference type="CDD" id="cd23415">
    <property type="entry name" value="beta-trefoil_Ricin_AH"/>
    <property type="match status" value="1"/>
</dbReference>
<feature type="domain" description="Ricin B lectin" evidence="2">
    <location>
        <begin position="25"/>
        <end position="136"/>
    </location>
</feature>
<keyword evidence="4" id="KW-1185">Reference proteome</keyword>
<evidence type="ECO:0000256" key="1">
    <source>
        <dbReference type="SAM" id="SignalP"/>
    </source>
</evidence>
<feature type="signal peptide" evidence="1">
    <location>
        <begin position="1"/>
        <end position="19"/>
    </location>
</feature>
<gene>
    <name evidence="3" type="ORF">JOF59_000432</name>
</gene>
<evidence type="ECO:0000313" key="4">
    <source>
        <dbReference type="Proteomes" id="UP001519311"/>
    </source>
</evidence>
<accession>A0ABS4V283</accession>
<dbReference type="Pfam" id="PF00652">
    <property type="entry name" value="Ricin_B_lectin"/>
    <property type="match status" value="1"/>
</dbReference>
<reference evidence="3 4" key="1">
    <citation type="submission" date="2021-03" db="EMBL/GenBank/DDBJ databases">
        <title>Sequencing the genomes of 1000 actinobacteria strains.</title>
        <authorList>
            <person name="Klenk H.-P."/>
        </authorList>
    </citation>
    <scope>NUCLEOTIDE SEQUENCE [LARGE SCALE GENOMIC DNA]</scope>
    <source>
        <strain evidence="3 4">DSM 40843</strain>
    </source>
</reference>
<feature type="chain" id="PRO_5046621725" description="Ricin B lectin domain-containing protein" evidence="1">
    <location>
        <begin position="20"/>
        <end position="137"/>
    </location>
</feature>
<dbReference type="PROSITE" id="PS50231">
    <property type="entry name" value="RICIN_B_LECTIN"/>
    <property type="match status" value="1"/>
</dbReference>
<comment type="caution">
    <text evidence="3">The sequence shown here is derived from an EMBL/GenBank/DDBJ whole genome shotgun (WGS) entry which is preliminary data.</text>
</comment>
<dbReference type="SMART" id="SM00458">
    <property type="entry name" value="RICIN"/>
    <property type="match status" value="1"/>
</dbReference>
<dbReference type="InterPro" id="IPR000772">
    <property type="entry name" value="Ricin_B_lectin"/>
</dbReference>
<sequence length="137" mass="14203">MAAGAVIALTALMATPVTASASAQGKTLVQMATYRCLDSNGSGQVYTLPCNGGPYQRWATTGDGGLRNEATGRCLDSNGAGQVYTLPCNNGSYQKWTAVAHTLRNAATRNCLDARTAGGVYAPSCNGGNYQQWSPFG</sequence>
<dbReference type="SUPFAM" id="SSF50370">
    <property type="entry name" value="Ricin B-like lectins"/>
    <property type="match status" value="1"/>
</dbReference>
<dbReference type="EMBL" id="JAGINS010000001">
    <property type="protein sequence ID" value="MBP2358032.1"/>
    <property type="molecule type" value="Genomic_DNA"/>
</dbReference>
<dbReference type="InterPro" id="IPR035992">
    <property type="entry name" value="Ricin_B-like_lectins"/>
</dbReference>
<evidence type="ECO:0000259" key="2">
    <source>
        <dbReference type="SMART" id="SM00458"/>
    </source>
</evidence>
<dbReference type="RefSeq" id="WP_241191689.1">
    <property type="nucleotide sequence ID" value="NZ_BMWJ01000002.1"/>
</dbReference>
<name>A0ABS4V283_9ACTN</name>
<proteinExistence type="predicted"/>
<organism evidence="3 4">
    <name type="scientific">Streptomyces clavifer</name>
    <dbReference type="NCBI Taxonomy" id="68188"/>
    <lineage>
        <taxon>Bacteria</taxon>
        <taxon>Bacillati</taxon>
        <taxon>Actinomycetota</taxon>
        <taxon>Actinomycetes</taxon>
        <taxon>Kitasatosporales</taxon>
        <taxon>Streptomycetaceae</taxon>
        <taxon>Streptomyces</taxon>
    </lineage>
</organism>
<dbReference type="Proteomes" id="UP001519311">
    <property type="component" value="Unassembled WGS sequence"/>
</dbReference>
<protein>
    <recommendedName>
        <fullName evidence="2">Ricin B lectin domain-containing protein</fullName>
    </recommendedName>
</protein>
<keyword evidence="1" id="KW-0732">Signal</keyword>